<dbReference type="Proteomes" id="UP000799754">
    <property type="component" value="Unassembled WGS sequence"/>
</dbReference>
<accession>A0ACB6RQF1</accession>
<proteinExistence type="predicted"/>
<organism evidence="1 2">
    <name type="scientific">Macroventuria anomochaeta</name>
    <dbReference type="NCBI Taxonomy" id="301207"/>
    <lineage>
        <taxon>Eukaryota</taxon>
        <taxon>Fungi</taxon>
        <taxon>Dikarya</taxon>
        <taxon>Ascomycota</taxon>
        <taxon>Pezizomycotina</taxon>
        <taxon>Dothideomycetes</taxon>
        <taxon>Pleosporomycetidae</taxon>
        <taxon>Pleosporales</taxon>
        <taxon>Pleosporineae</taxon>
        <taxon>Didymellaceae</taxon>
        <taxon>Macroventuria</taxon>
    </lineage>
</organism>
<name>A0ACB6RQF1_9PLEO</name>
<keyword evidence="2" id="KW-1185">Reference proteome</keyword>
<evidence type="ECO:0000313" key="1">
    <source>
        <dbReference type="EMBL" id="KAF2623942.1"/>
    </source>
</evidence>
<reference evidence="1" key="1">
    <citation type="journal article" date="2020" name="Stud. Mycol.">
        <title>101 Dothideomycetes genomes: a test case for predicting lifestyles and emergence of pathogens.</title>
        <authorList>
            <person name="Haridas S."/>
            <person name="Albert R."/>
            <person name="Binder M."/>
            <person name="Bloem J."/>
            <person name="Labutti K."/>
            <person name="Salamov A."/>
            <person name="Andreopoulos B."/>
            <person name="Baker S."/>
            <person name="Barry K."/>
            <person name="Bills G."/>
            <person name="Bluhm B."/>
            <person name="Cannon C."/>
            <person name="Castanera R."/>
            <person name="Culley D."/>
            <person name="Daum C."/>
            <person name="Ezra D."/>
            <person name="Gonzalez J."/>
            <person name="Henrissat B."/>
            <person name="Kuo A."/>
            <person name="Liang C."/>
            <person name="Lipzen A."/>
            <person name="Lutzoni F."/>
            <person name="Magnuson J."/>
            <person name="Mondo S."/>
            <person name="Nolan M."/>
            <person name="Ohm R."/>
            <person name="Pangilinan J."/>
            <person name="Park H.-J."/>
            <person name="Ramirez L."/>
            <person name="Alfaro M."/>
            <person name="Sun H."/>
            <person name="Tritt A."/>
            <person name="Yoshinaga Y."/>
            <person name="Zwiers L.-H."/>
            <person name="Turgeon B."/>
            <person name="Goodwin S."/>
            <person name="Spatafora J."/>
            <person name="Crous P."/>
            <person name="Grigoriev I."/>
        </authorList>
    </citation>
    <scope>NUCLEOTIDE SEQUENCE</scope>
    <source>
        <strain evidence="1">CBS 525.71</strain>
    </source>
</reference>
<evidence type="ECO:0000313" key="2">
    <source>
        <dbReference type="Proteomes" id="UP000799754"/>
    </source>
</evidence>
<dbReference type="EMBL" id="MU006733">
    <property type="protein sequence ID" value="KAF2623942.1"/>
    <property type="molecule type" value="Genomic_DNA"/>
</dbReference>
<sequence length="225" mass="24819">MSASILLKTPDSIKRMQLFMFFSYAAVVEKRLMERKSKEEKLKSNLVAMKRSMRRSIIDENLNIWKDAQVIQGRYEAINNLDTAIENHDKTIESLDLAVKNLNKVTAKVLRVFRVNLEAKAPSAYNLKTIRRGALNLHEVIATLVDAGWTPALATLSVMSRSPPHYARYSAISSKCAGPIAKGLTRKGPADLPLGCSDNGGSDIDICVAGELTKLDPSLWTSATT</sequence>
<gene>
    <name evidence="1" type="ORF">BU25DRAFT_424353</name>
</gene>
<protein>
    <submittedName>
        <fullName evidence="1">Uncharacterized protein</fullName>
    </submittedName>
</protein>
<comment type="caution">
    <text evidence="1">The sequence shown here is derived from an EMBL/GenBank/DDBJ whole genome shotgun (WGS) entry which is preliminary data.</text>
</comment>